<dbReference type="PANTHER" id="PTHR46986:SF1">
    <property type="entry name" value="ENDORIBONUCLEASE YBEY, CHLOROPLASTIC"/>
    <property type="match status" value="1"/>
</dbReference>
<dbReference type="Proteomes" id="UP000068026">
    <property type="component" value="Chromosome"/>
</dbReference>
<keyword evidence="9" id="KW-0963">Cytoplasm</keyword>
<dbReference type="Pfam" id="PF02130">
    <property type="entry name" value="YbeY"/>
    <property type="match status" value="1"/>
</dbReference>
<dbReference type="OrthoDB" id="9807740at2"/>
<evidence type="ECO:0000256" key="8">
    <source>
        <dbReference type="ARBA" id="ARBA00022833"/>
    </source>
</evidence>
<evidence type="ECO:0000256" key="2">
    <source>
        <dbReference type="ARBA" id="ARBA00022517"/>
    </source>
</evidence>
<evidence type="ECO:0000256" key="6">
    <source>
        <dbReference type="ARBA" id="ARBA00022759"/>
    </source>
</evidence>
<keyword evidence="6 9" id="KW-0255">Endonuclease</keyword>
<feature type="binding site" evidence="9">
    <location>
        <position position="125"/>
    </location>
    <ligand>
        <name>Zn(2+)</name>
        <dbReference type="ChEBI" id="CHEBI:29105"/>
        <note>catalytic</note>
    </ligand>
</feature>
<dbReference type="GO" id="GO:0008270">
    <property type="term" value="F:zinc ion binding"/>
    <property type="evidence" value="ECO:0007669"/>
    <property type="project" value="UniProtKB-UniRule"/>
</dbReference>
<dbReference type="EMBL" id="CP014223">
    <property type="protein sequence ID" value="AMJ39900.1"/>
    <property type="molecule type" value="Genomic_DNA"/>
</dbReference>
<dbReference type="EC" id="3.1.-.-" evidence="9"/>
<comment type="function">
    <text evidence="9">Single strand-specific metallo-endoribonuclease involved in late-stage 70S ribosome quality control and in maturation of the 3' terminus of the 16S rRNA.</text>
</comment>
<evidence type="ECO:0000256" key="7">
    <source>
        <dbReference type="ARBA" id="ARBA00022801"/>
    </source>
</evidence>
<dbReference type="HAMAP" id="MF_00009">
    <property type="entry name" value="Endoribonucl_YbeY"/>
    <property type="match status" value="1"/>
</dbReference>
<keyword evidence="7 9" id="KW-0378">Hydrolase</keyword>
<proteinExistence type="inferred from homology"/>
<keyword evidence="4 9" id="KW-0540">Nuclease</keyword>
<evidence type="ECO:0000256" key="9">
    <source>
        <dbReference type="HAMAP-Rule" id="MF_00009"/>
    </source>
</evidence>
<feature type="binding site" evidence="9">
    <location>
        <position position="121"/>
    </location>
    <ligand>
        <name>Zn(2+)</name>
        <dbReference type="ChEBI" id="CHEBI:29105"/>
        <note>catalytic</note>
    </ligand>
</feature>
<dbReference type="NCBIfam" id="TIGR00043">
    <property type="entry name" value="rRNA maturation RNase YbeY"/>
    <property type="match status" value="1"/>
</dbReference>
<reference evidence="10 12" key="1">
    <citation type="journal article" date="2016" name="Genome Announc.">
        <title>Complete Genome Sequence of the Amino Acid-Fermenting Clostridium propionicum X2 (DSM 1682).</title>
        <authorList>
            <person name="Poehlein A."/>
            <person name="Schlien K."/>
            <person name="Chowdhury N.P."/>
            <person name="Gottschalk G."/>
            <person name="Buckel W."/>
            <person name="Daniel R."/>
        </authorList>
    </citation>
    <scope>NUCLEOTIDE SEQUENCE [LARGE SCALE GENOMIC DNA]</scope>
    <source>
        <strain evidence="10 12">X2</strain>
    </source>
</reference>
<dbReference type="InterPro" id="IPR020549">
    <property type="entry name" value="YbeY_CS"/>
</dbReference>
<evidence type="ECO:0000313" key="10">
    <source>
        <dbReference type="EMBL" id="AMJ39900.1"/>
    </source>
</evidence>
<sequence length="156" mass="18123">MTILIDNRTEEAFSLELSQTIEKIIIDSLAYEGFEMPCEVSVSIVDNEEIHQINRQFRDIDRATDVLSFPLLTFEEGEIPDLNEKEEVLLGDIIISLERAREQAEEYGHSLKREIAFLTAHSMLHLLGYDHMEEEEEKEMFAKQREILNKAGIPRE</sequence>
<feature type="binding site" evidence="9">
    <location>
        <position position="131"/>
    </location>
    <ligand>
        <name>Zn(2+)</name>
        <dbReference type="ChEBI" id="CHEBI:29105"/>
        <note>catalytic</note>
    </ligand>
</feature>
<comment type="subcellular location">
    <subcellularLocation>
        <location evidence="9">Cytoplasm</location>
    </subcellularLocation>
</comment>
<comment type="cofactor">
    <cofactor evidence="9">
        <name>Zn(2+)</name>
        <dbReference type="ChEBI" id="CHEBI:29105"/>
    </cofactor>
    <text evidence="9">Binds 1 zinc ion.</text>
</comment>
<keyword evidence="2 9" id="KW-0690">Ribosome biogenesis</keyword>
<dbReference type="EMBL" id="FQUA01000001">
    <property type="protein sequence ID" value="SHE27477.1"/>
    <property type="molecule type" value="Genomic_DNA"/>
</dbReference>
<keyword evidence="12" id="KW-1185">Reference proteome</keyword>
<accession>A0A0X8VBU3</accession>
<dbReference type="GO" id="GO:0004521">
    <property type="term" value="F:RNA endonuclease activity"/>
    <property type="evidence" value="ECO:0007669"/>
    <property type="project" value="UniProtKB-UniRule"/>
</dbReference>
<reference evidence="11" key="3">
    <citation type="submission" date="2016-11" db="EMBL/GenBank/DDBJ databases">
        <authorList>
            <person name="Varghese N."/>
            <person name="Submissions S."/>
        </authorList>
    </citation>
    <scope>NUCLEOTIDE SEQUENCE</scope>
    <source>
        <strain evidence="11">DSM 1682</strain>
    </source>
</reference>
<evidence type="ECO:0000256" key="5">
    <source>
        <dbReference type="ARBA" id="ARBA00022723"/>
    </source>
</evidence>
<gene>
    <name evidence="9 10" type="primary">ybeY</name>
    <name evidence="10" type="ORF">CPRO_02770</name>
    <name evidence="11" type="ORF">SAMN02745151_00074</name>
</gene>
<dbReference type="RefSeq" id="WP_066046975.1">
    <property type="nucleotide sequence ID" value="NZ_CP014223.1"/>
</dbReference>
<evidence type="ECO:0000256" key="4">
    <source>
        <dbReference type="ARBA" id="ARBA00022722"/>
    </source>
</evidence>
<name>A0A0X8VBU3_ANAPI</name>
<dbReference type="GO" id="GO:0005737">
    <property type="term" value="C:cytoplasm"/>
    <property type="evidence" value="ECO:0007669"/>
    <property type="project" value="UniProtKB-SubCell"/>
</dbReference>
<protein>
    <recommendedName>
        <fullName evidence="9">Endoribonuclease YbeY</fullName>
        <ecNumber evidence="9">3.1.-.-</ecNumber>
    </recommendedName>
</protein>
<dbReference type="InterPro" id="IPR002036">
    <property type="entry name" value="YbeY"/>
</dbReference>
<evidence type="ECO:0000313" key="12">
    <source>
        <dbReference type="Proteomes" id="UP000068026"/>
    </source>
</evidence>
<evidence type="ECO:0000313" key="11">
    <source>
        <dbReference type="EMBL" id="SHE27477.1"/>
    </source>
</evidence>
<dbReference type="Proteomes" id="UP000184204">
    <property type="component" value="Unassembled WGS sequence"/>
</dbReference>
<dbReference type="InterPro" id="IPR023091">
    <property type="entry name" value="MetalPrtase_cat_dom_sf_prd"/>
</dbReference>
<dbReference type="GO" id="GO:0004222">
    <property type="term" value="F:metalloendopeptidase activity"/>
    <property type="evidence" value="ECO:0007669"/>
    <property type="project" value="InterPro"/>
</dbReference>
<dbReference type="AlphaFoldDB" id="A0A0X8VBU3"/>
<keyword evidence="5 9" id="KW-0479">Metal-binding</keyword>
<keyword evidence="3 9" id="KW-0698">rRNA processing</keyword>
<reference evidence="13" key="4">
    <citation type="submission" date="2016-11" db="EMBL/GenBank/DDBJ databases">
        <authorList>
            <person name="Jaros S."/>
            <person name="Januszkiewicz K."/>
            <person name="Wedrychowicz H."/>
        </authorList>
    </citation>
    <scope>NUCLEOTIDE SEQUENCE [LARGE SCALE GENOMIC DNA]</scope>
    <source>
        <strain evidence="13">DSM 1682</strain>
    </source>
</reference>
<organism evidence="11 13">
    <name type="scientific">Anaerotignum propionicum DSM 1682</name>
    <dbReference type="NCBI Taxonomy" id="991789"/>
    <lineage>
        <taxon>Bacteria</taxon>
        <taxon>Bacillati</taxon>
        <taxon>Bacillota</taxon>
        <taxon>Clostridia</taxon>
        <taxon>Lachnospirales</taxon>
        <taxon>Anaerotignaceae</taxon>
        <taxon>Anaerotignum</taxon>
    </lineage>
</organism>
<evidence type="ECO:0000256" key="3">
    <source>
        <dbReference type="ARBA" id="ARBA00022552"/>
    </source>
</evidence>
<dbReference type="SUPFAM" id="SSF55486">
    <property type="entry name" value="Metalloproteases ('zincins'), catalytic domain"/>
    <property type="match status" value="1"/>
</dbReference>
<keyword evidence="8 9" id="KW-0862">Zinc</keyword>
<evidence type="ECO:0000256" key="1">
    <source>
        <dbReference type="ARBA" id="ARBA00010875"/>
    </source>
</evidence>
<dbReference type="PROSITE" id="PS01306">
    <property type="entry name" value="UPF0054"/>
    <property type="match status" value="1"/>
</dbReference>
<dbReference type="KEGG" id="cpro:CPRO_02770"/>
<reference evidence="12" key="2">
    <citation type="submission" date="2016-01" db="EMBL/GenBank/DDBJ databases">
        <authorList>
            <person name="Poehlein A."/>
            <person name="Schlien K."/>
            <person name="Gottschalk G."/>
            <person name="Buckel W."/>
            <person name="Daniel R."/>
        </authorList>
    </citation>
    <scope>NUCLEOTIDE SEQUENCE [LARGE SCALE GENOMIC DNA]</scope>
    <source>
        <strain evidence="12">X2</strain>
    </source>
</reference>
<dbReference type="PANTHER" id="PTHR46986">
    <property type="entry name" value="ENDORIBONUCLEASE YBEY, CHLOROPLASTIC"/>
    <property type="match status" value="1"/>
</dbReference>
<dbReference type="GO" id="GO:0006364">
    <property type="term" value="P:rRNA processing"/>
    <property type="evidence" value="ECO:0007669"/>
    <property type="project" value="UniProtKB-UniRule"/>
</dbReference>
<evidence type="ECO:0000313" key="13">
    <source>
        <dbReference type="Proteomes" id="UP000184204"/>
    </source>
</evidence>
<dbReference type="Gene3D" id="3.40.390.30">
    <property type="entry name" value="Metalloproteases ('zincins'), catalytic domain"/>
    <property type="match status" value="1"/>
</dbReference>
<comment type="similarity">
    <text evidence="1 9">Belongs to the endoribonuclease YbeY family.</text>
</comment>